<proteinExistence type="predicted"/>
<sequence>MPTRFQNEHVPVYVLEPEHSKYHVPSDDDIQIEDQPYGDDASLTVESPGYIADLDSIEEDTDADSIDYPDEPEDGEEDDDEDSKKDPSEEREPMDDEDDDDTYENDEEPTKDEEEEEHLALVDSSIVPVVDPVPSAGDRKAFGTNESAPIPRSPQTMVPFSQTRLCRARKTV</sequence>
<reference evidence="2" key="2">
    <citation type="submission" date="2022-01" db="EMBL/GenBank/DDBJ databases">
        <authorList>
            <person name="Yamashiro T."/>
            <person name="Shiraishi A."/>
            <person name="Satake H."/>
            <person name="Nakayama K."/>
        </authorList>
    </citation>
    <scope>NUCLEOTIDE SEQUENCE</scope>
</reference>
<feature type="compositionally biased region" description="Acidic residues" evidence="1">
    <location>
        <begin position="92"/>
        <end position="117"/>
    </location>
</feature>
<feature type="compositionally biased region" description="Basic and acidic residues" evidence="1">
    <location>
        <begin position="82"/>
        <end position="91"/>
    </location>
</feature>
<dbReference type="Proteomes" id="UP001151760">
    <property type="component" value="Unassembled WGS sequence"/>
</dbReference>
<accession>A0ABQ5BGP8</accession>
<feature type="compositionally biased region" description="Acidic residues" evidence="1">
    <location>
        <begin position="55"/>
        <end position="81"/>
    </location>
</feature>
<feature type="region of interest" description="Disordered" evidence="1">
    <location>
        <begin position="1"/>
        <end position="156"/>
    </location>
</feature>
<organism evidence="2 3">
    <name type="scientific">Tanacetum coccineum</name>
    <dbReference type="NCBI Taxonomy" id="301880"/>
    <lineage>
        <taxon>Eukaryota</taxon>
        <taxon>Viridiplantae</taxon>
        <taxon>Streptophyta</taxon>
        <taxon>Embryophyta</taxon>
        <taxon>Tracheophyta</taxon>
        <taxon>Spermatophyta</taxon>
        <taxon>Magnoliopsida</taxon>
        <taxon>eudicotyledons</taxon>
        <taxon>Gunneridae</taxon>
        <taxon>Pentapetalae</taxon>
        <taxon>asterids</taxon>
        <taxon>campanulids</taxon>
        <taxon>Asterales</taxon>
        <taxon>Asteraceae</taxon>
        <taxon>Asteroideae</taxon>
        <taxon>Anthemideae</taxon>
        <taxon>Anthemidinae</taxon>
        <taxon>Tanacetum</taxon>
    </lineage>
</organism>
<evidence type="ECO:0000313" key="3">
    <source>
        <dbReference type="Proteomes" id="UP001151760"/>
    </source>
</evidence>
<keyword evidence="3" id="KW-1185">Reference proteome</keyword>
<evidence type="ECO:0000313" key="2">
    <source>
        <dbReference type="EMBL" id="GJT12912.1"/>
    </source>
</evidence>
<feature type="compositionally biased region" description="Low complexity" evidence="1">
    <location>
        <begin position="122"/>
        <end position="135"/>
    </location>
</feature>
<feature type="compositionally biased region" description="Basic and acidic residues" evidence="1">
    <location>
        <begin position="16"/>
        <end position="26"/>
    </location>
</feature>
<evidence type="ECO:0000256" key="1">
    <source>
        <dbReference type="SAM" id="MobiDB-lite"/>
    </source>
</evidence>
<dbReference type="EMBL" id="BQNB010013187">
    <property type="protein sequence ID" value="GJT12912.1"/>
    <property type="molecule type" value="Genomic_DNA"/>
</dbReference>
<protein>
    <submittedName>
        <fullName evidence="2">Uncharacterized protein</fullName>
    </submittedName>
</protein>
<gene>
    <name evidence="2" type="ORF">Tco_0859954</name>
</gene>
<name>A0ABQ5BGP8_9ASTR</name>
<comment type="caution">
    <text evidence="2">The sequence shown here is derived from an EMBL/GenBank/DDBJ whole genome shotgun (WGS) entry which is preliminary data.</text>
</comment>
<reference evidence="2" key="1">
    <citation type="journal article" date="2022" name="Int. J. Mol. Sci.">
        <title>Draft Genome of Tanacetum Coccineum: Genomic Comparison of Closely Related Tanacetum-Family Plants.</title>
        <authorList>
            <person name="Yamashiro T."/>
            <person name="Shiraishi A."/>
            <person name="Nakayama K."/>
            <person name="Satake H."/>
        </authorList>
    </citation>
    <scope>NUCLEOTIDE SEQUENCE</scope>
</reference>